<gene>
    <name evidence="1" type="ORF">HMPREF9726_01173</name>
</gene>
<dbReference type="Proteomes" id="UP000011705">
    <property type="component" value="Chromosome"/>
</dbReference>
<dbReference type="EMBL" id="AGDV01000010">
    <property type="protein sequence ID" value="EMB33793.1"/>
    <property type="molecule type" value="Genomic_DNA"/>
</dbReference>
<sequence>MILYHGSNIAIIKPDVLHSRSRVDFGQGFYLTPHYEQAKQWCRKFMTLKKTGVISRYEFDTSAYKECKVLRFDYYDEKWLDFIVGCRSGKSADDYEIYDIIEGGVANDKVFNTIELFLSDLIDKKEVIKRLKYEKPNWQICLKKQYVIDRYLKFTGSETL</sequence>
<reference evidence="1" key="1">
    <citation type="submission" date="2012-01" db="EMBL/GenBank/DDBJ databases">
        <title>The Genome Sequence of Treponema denticola H-22.</title>
        <authorList>
            <consortium name="The Broad Institute Genome Sequencing Platform"/>
            <person name="Earl A."/>
            <person name="Ward D."/>
            <person name="Feldgarden M."/>
            <person name="Gevers D."/>
            <person name="Blanton J.M."/>
            <person name="Fenno C.J."/>
            <person name="Baranova O.V."/>
            <person name="Mathney J."/>
            <person name="Dewhirst F.E."/>
            <person name="Izard J."/>
            <person name="Young S.K."/>
            <person name="Zeng Q."/>
            <person name="Gargeya S."/>
            <person name="Fitzgerald M."/>
            <person name="Haas B."/>
            <person name="Abouelleil A."/>
            <person name="Alvarado L."/>
            <person name="Arachchi H.M."/>
            <person name="Berlin A."/>
            <person name="Chapman S.B."/>
            <person name="Gearin G."/>
            <person name="Goldberg J."/>
            <person name="Griggs A."/>
            <person name="Gujja S."/>
            <person name="Hansen M."/>
            <person name="Heiman D."/>
            <person name="Howarth C."/>
            <person name="Larimer J."/>
            <person name="Lui A."/>
            <person name="MacDonald P.J.P."/>
            <person name="McCowen C."/>
            <person name="Montmayeur A."/>
            <person name="Murphy C."/>
            <person name="Neiman D."/>
            <person name="Pearson M."/>
            <person name="Priest M."/>
            <person name="Roberts A."/>
            <person name="Saif S."/>
            <person name="Shea T."/>
            <person name="Sisk P."/>
            <person name="Stolte C."/>
            <person name="Sykes S."/>
            <person name="Wortman J."/>
            <person name="Nusbaum C."/>
            <person name="Birren B."/>
        </authorList>
    </citation>
    <scope>NUCLEOTIDE SEQUENCE [LARGE SCALE GENOMIC DNA]</scope>
    <source>
        <strain evidence="1">H-22</strain>
    </source>
</reference>
<organism evidence="1">
    <name type="scientific">Treponema denticola H-22</name>
    <dbReference type="NCBI Taxonomy" id="999432"/>
    <lineage>
        <taxon>Bacteria</taxon>
        <taxon>Pseudomonadati</taxon>
        <taxon>Spirochaetota</taxon>
        <taxon>Spirochaetia</taxon>
        <taxon>Spirochaetales</taxon>
        <taxon>Treponemataceae</taxon>
        <taxon>Treponema</taxon>
    </lineage>
</organism>
<name>A0A0E2E6Q2_TREDN</name>
<dbReference type="PATRIC" id="fig|999432.5.peg.1222"/>
<dbReference type="InterPro" id="IPR025051">
    <property type="entry name" value="DUF3990"/>
</dbReference>
<accession>A0A0E2E6Q2</accession>
<evidence type="ECO:0008006" key="2">
    <source>
        <dbReference type="Google" id="ProtNLM"/>
    </source>
</evidence>
<dbReference type="SUPFAM" id="SSF56399">
    <property type="entry name" value="ADP-ribosylation"/>
    <property type="match status" value="1"/>
</dbReference>
<dbReference type="Pfam" id="PF13151">
    <property type="entry name" value="DUF3990"/>
    <property type="match status" value="1"/>
</dbReference>
<dbReference type="RefSeq" id="WP_002684169.1">
    <property type="nucleotide sequence ID" value="NZ_CM001795.1"/>
</dbReference>
<protein>
    <recommendedName>
        <fullName evidence="2">Sortase</fullName>
    </recommendedName>
</protein>
<proteinExistence type="predicted"/>
<comment type="caution">
    <text evidence="1">The sequence shown here is derived from an EMBL/GenBank/DDBJ whole genome shotgun (WGS) entry which is preliminary data.</text>
</comment>
<dbReference type="HOGENOM" id="CLU_075559_1_0_12"/>
<dbReference type="AlphaFoldDB" id="A0A0E2E6Q2"/>
<evidence type="ECO:0000313" key="1">
    <source>
        <dbReference type="EMBL" id="EMB33793.1"/>
    </source>
</evidence>